<accession>A0ABD3QCN5</accession>
<feature type="compositionally biased region" description="Basic and acidic residues" evidence="1">
    <location>
        <begin position="35"/>
        <end position="45"/>
    </location>
</feature>
<reference evidence="3 4" key="1">
    <citation type="journal article" date="2020" name="G3 (Bethesda)">
        <title>Improved Reference Genome for Cyclotella cryptica CCMP332, a Model for Cell Wall Morphogenesis, Salinity Adaptation, and Lipid Production in Diatoms (Bacillariophyta).</title>
        <authorList>
            <person name="Roberts W.R."/>
            <person name="Downey K.M."/>
            <person name="Ruck E.C."/>
            <person name="Traller J.C."/>
            <person name="Alverson A.J."/>
        </authorList>
    </citation>
    <scope>NUCLEOTIDE SEQUENCE [LARGE SCALE GENOMIC DNA]</scope>
    <source>
        <strain evidence="3 4">CCMP332</strain>
    </source>
</reference>
<gene>
    <name evidence="3" type="ORF">HJC23_005716</name>
</gene>
<keyword evidence="4" id="KW-1185">Reference proteome</keyword>
<evidence type="ECO:0000313" key="4">
    <source>
        <dbReference type="Proteomes" id="UP001516023"/>
    </source>
</evidence>
<dbReference type="InterPro" id="IPR042299">
    <property type="entry name" value="Ufd1-like_Nn"/>
</dbReference>
<evidence type="ECO:0000259" key="2">
    <source>
        <dbReference type="PROSITE" id="PS50033"/>
    </source>
</evidence>
<organism evidence="3 4">
    <name type="scientific">Cyclotella cryptica</name>
    <dbReference type="NCBI Taxonomy" id="29204"/>
    <lineage>
        <taxon>Eukaryota</taxon>
        <taxon>Sar</taxon>
        <taxon>Stramenopiles</taxon>
        <taxon>Ochrophyta</taxon>
        <taxon>Bacillariophyta</taxon>
        <taxon>Coscinodiscophyceae</taxon>
        <taxon>Thalassiosirophycidae</taxon>
        <taxon>Stephanodiscales</taxon>
        <taxon>Stephanodiscaceae</taxon>
        <taxon>Cyclotella</taxon>
    </lineage>
</organism>
<feature type="region of interest" description="Disordered" evidence="1">
    <location>
        <begin position="458"/>
        <end position="481"/>
    </location>
</feature>
<feature type="compositionally biased region" description="Acidic residues" evidence="1">
    <location>
        <begin position="217"/>
        <end position="228"/>
    </location>
</feature>
<feature type="compositionally biased region" description="Basic and acidic residues" evidence="1">
    <location>
        <begin position="201"/>
        <end position="216"/>
    </location>
</feature>
<dbReference type="AlphaFoldDB" id="A0ABD3QCN5"/>
<sequence length="592" mass="64163">MMDFDLAADRLQKDQQSALARSRAQRAARTASSKAKRDAAAARADVERRLKEKQLEVERKARVVNRVTNGINGVEKALGVVDVSGASGKDDNDSSLTSLARRSTASSDLFERNPMATGWKLNATSIYGEGDKIALPPSILETLTSSSYPDLDPWGSGQSGRPLAFRVGVLNPDYAEFPSSQKMKAVVAKMKEGTIALESSKSSDLDDSHEQSPQDHDTEDMDVSDDEAEASLRDAYLDELSHRYLAYTHGTVVEFTQEDGCVGLPEPIAQALLNPNTYSMVGNGRHKNKIPTKRTVDPASAVNMPTDIDNPMDTESTQVPVDSDDGEKTPGHPAYGKFDVPAGPIEITPIKSLPPGTDCTFTPTASSIQNGFYNLKDVKLVLEQSLMRTRATLSRGDVIRTWRRGVSFDLIVSKVSPGDYGVVSCVNTDLNVDIGPPEGMESEDAEIRTGEKPLHEYKANETTGRTLSEPSERTNQSNCPPSGVIYKSIELPPEPTDDESTGVCVVQIRGIGSNSSGRRRFRVTTATMKDLFAFASHVGGEGFDGVSAFCLVTRFPRKVYRLSSSGGKDCYQADDTLESAGIAEGQVLFMIE</sequence>
<feature type="region of interest" description="Disordered" evidence="1">
    <location>
        <begin position="299"/>
        <end position="329"/>
    </location>
</feature>
<dbReference type="InterPro" id="IPR029071">
    <property type="entry name" value="Ubiquitin-like_domsf"/>
</dbReference>
<evidence type="ECO:0000256" key="1">
    <source>
        <dbReference type="SAM" id="MobiDB-lite"/>
    </source>
</evidence>
<dbReference type="Proteomes" id="UP001516023">
    <property type="component" value="Unassembled WGS sequence"/>
</dbReference>
<dbReference type="PROSITE" id="PS50033">
    <property type="entry name" value="UBX"/>
    <property type="match status" value="1"/>
</dbReference>
<dbReference type="InterPro" id="IPR055418">
    <property type="entry name" value="UFD1_N2"/>
</dbReference>
<evidence type="ECO:0000313" key="3">
    <source>
        <dbReference type="EMBL" id="KAL3798155.1"/>
    </source>
</evidence>
<feature type="region of interest" description="Disordered" evidence="1">
    <location>
        <begin position="198"/>
        <end position="228"/>
    </location>
</feature>
<feature type="region of interest" description="Disordered" evidence="1">
    <location>
        <begin position="1"/>
        <end position="45"/>
    </location>
</feature>
<protein>
    <recommendedName>
        <fullName evidence="2">UBX domain-containing protein</fullName>
    </recommendedName>
</protein>
<dbReference type="Gene3D" id="2.40.40.50">
    <property type="entry name" value="Ubiquitin fusion degradation protein UFD1, N-terminal domain"/>
    <property type="match status" value="1"/>
</dbReference>
<feature type="domain" description="UBX" evidence="2">
    <location>
        <begin position="499"/>
        <end position="590"/>
    </location>
</feature>
<proteinExistence type="predicted"/>
<dbReference type="InterPro" id="IPR001012">
    <property type="entry name" value="UBX_dom"/>
</dbReference>
<dbReference type="InterPro" id="IPR004854">
    <property type="entry name" value="Ufd1-like"/>
</dbReference>
<feature type="compositionally biased region" description="Polar residues" evidence="1">
    <location>
        <begin position="460"/>
        <end position="480"/>
    </location>
</feature>
<feature type="compositionally biased region" description="Low complexity" evidence="1">
    <location>
        <begin position="14"/>
        <end position="33"/>
    </location>
</feature>
<dbReference type="Gene3D" id="3.10.20.90">
    <property type="entry name" value="Phosphatidylinositol 3-kinase Catalytic Subunit, Chain A, domain 1"/>
    <property type="match status" value="1"/>
</dbReference>
<dbReference type="EMBL" id="JABMIG020000048">
    <property type="protein sequence ID" value="KAL3798155.1"/>
    <property type="molecule type" value="Genomic_DNA"/>
</dbReference>
<dbReference type="Pfam" id="PF24842">
    <property type="entry name" value="UFD1_N2"/>
    <property type="match status" value="1"/>
</dbReference>
<dbReference type="PANTHER" id="PTHR12555">
    <property type="entry name" value="UBIQUITIN FUSION DEGRADATON PROTEIN 1"/>
    <property type="match status" value="1"/>
</dbReference>
<name>A0ABD3QCN5_9STRA</name>
<dbReference type="SUPFAM" id="SSF54236">
    <property type="entry name" value="Ubiquitin-like"/>
    <property type="match status" value="1"/>
</dbReference>
<comment type="caution">
    <text evidence="3">The sequence shown here is derived from an EMBL/GenBank/DDBJ whole genome shotgun (WGS) entry which is preliminary data.</text>
</comment>
<dbReference type="PANTHER" id="PTHR12555:SF13">
    <property type="entry name" value="UBIQUITIN RECOGNITION FACTOR IN ER-ASSOCIATED DEGRADATION PROTEIN 1"/>
    <property type="match status" value="1"/>
</dbReference>
<dbReference type="Gene3D" id="3.10.330.10">
    <property type="match status" value="1"/>
</dbReference>